<dbReference type="Pfam" id="PF03916">
    <property type="entry name" value="NrfD"/>
    <property type="match status" value="1"/>
</dbReference>
<evidence type="ECO:0000256" key="2">
    <source>
        <dbReference type="ARBA" id="ARBA00008929"/>
    </source>
</evidence>
<keyword evidence="6 7" id="KW-0472">Membrane</keyword>
<evidence type="ECO:0000256" key="1">
    <source>
        <dbReference type="ARBA" id="ARBA00004651"/>
    </source>
</evidence>
<feature type="transmembrane region" description="Helical" evidence="7">
    <location>
        <begin position="152"/>
        <end position="177"/>
    </location>
</feature>
<dbReference type="InterPro" id="IPR052049">
    <property type="entry name" value="Electron_transfer_protein"/>
</dbReference>
<evidence type="ECO:0000256" key="6">
    <source>
        <dbReference type="ARBA" id="ARBA00023136"/>
    </source>
</evidence>
<comment type="caution">
    <text evidence="8">The sequence shown here is derived from an EMBL/GenBank/DDBJ whole genome shotgun (WGS) entry which is preliminary data.</text>
</comment>
<evidence type="ECO:0000256" key="7">
    <source>
        <dbReference type="SAM" id="Phobius"/>
    </source>
</evidence>
<dbReference type="EMBL" id="BAABKD010000002">
    <property type="protein sequence ID" value="GAA5086297.1"/>
    <property type="molecule type" value="Genomic_DNA"/>
</dbReference>
<feature type="transmembrane region" description="Helical" evidence="7">
    <location>
        <begin position="92"/>
        <end position="115"/>
    </location>
</feature>
<feature type="transmembrane region" description="Helical" evidence="7">
    <location>
        <begin position="198"/>
        <end position="218"/>
    </location>
</feature>
<reference evidence="9" key="1">
    <citation type="journal article" date="2019" name="Int. J. Syst. Evol. Microbiol.">
        <title>The Global Catalogue of Microorganisms (GCM) 10K type strain sequencing project: providing services to taxonomists for standard genome sequencing and annotation.</title>
        <authorList>
            <consortium name="The Broad Institute Genomics Platform"/>
            <consortium name="The Broad Institute Genome Sequencing Center for Infectious Disease"/>
            <person name="Wu L."/>
            <person name="Ma J."/>
        </authorList>
    </citation>
    <scope>NUCLEOTIDE SEQUENCE [LARGE SCALE GENOMIC DNA]</scope>
    <source>
        <strain evidence="9">JCM 18423</strain>
    </source>
</reference>
<proteinExistence type="inferred from homology"/>
<keyword evidence="5 7" id="KW-1133">Transmembrane helix</keyword>
<keyword evidence="9" id="KW-1185">Reference proteome</keyword>
<keyword evidence="3" id="KW-1003">Cell membrane</keyword>
<evidence type="ECO:0000256" key="3">
    <source>
        <dbReference type="ARBA" id="ARBA00022475"/>
    </source>
</evidence>
<accession>A0ABP9LVJ0</accession>
<feature type="transmembrane region" description="Helical" evidence="7">
    <location>
        <begin position="238"/>
        <end position="256"/>
    </location>
</feature>
<evidence type="ECO:0000313" key="8">
    <source>
        <dbReference type="EMBL" id="GAA5086297.1"/>
    </source>
</evidence>
<feature type="transmembrane region" description="Helical" evidence="7">
    <location>
        <begin position="127"/>
        <end position="146"/>
    </location>
</feature>
<comment type="similarity">
    <text evidence="2">Belongs to the NrfD family.</text>
</comment>
<dbReference type="RefSeq" id="WP_345369474.1">
    <property type="nucleotide sequence ID" value="NZ_BAABKD010000002.1"/>
</dbReference>
<evidence type="ECO:0000313" key="9">
    <source>
        <dbReference type="Proteomes" id="UP001500227"/>
    </source>
</evidence>
<feature type="transmembrane region" description="Helical" evidence="7">
    <location>
        <begin position="51"/>
        <end position="72"/>
    </location>
</feature>
<keyword evidence="4 7" id="KW-0812">Transmembrane</keyword>
<dbReference type="Proteomes" id="UP001500227">
    <property type="component" value="Unassembled WGS sequence"/>
</dbReference>
<dbReference type="PANTHER" id="PTHR34856">
    <property type="entry name" value="PROTEIN NRFD"/>
    <property type="match status" value="1"/>
</dbReference>
<feature type="transmembrane region" description="Helical" evidence="7">
    <location>
        <begin position="20"/>
        <end position="39"/>
    </location>
</feature>
<dbReference type="PANTHER" id="PTHR34856:SF2">
    <property type="entry name" value="PROTEIN NRFD"/>
    <property type="match status" value="1"/>
</dbReference>
<feature type="transmembrane region" description="Helical" evidence="7">
    <location>
        <begin position="310"/>
        <end position="332"/>
    </location>
</feature>
<evidence type="ECO:0000256" key="4">
    <source>
        <dbReference type="ARBA" id="ARBA00022692"/>
    </source>
</evidence>
<feature type="transmembrane region" description="Helical" evidence="7">
    <location>
        <begin position="268"/>
        <end position="290"/>
    </location>
</feature>
<protein>
    <submittedName>
        <fullName evidence="8">Polysulfide reductase NrfD</fullName>
    </submittedName>
</protein>
<gene>
    <name evidence="8" type="primary">nrfD</name>
    <name evidence="8" type="ORF">GCM10023337_05840</name>
</gene>
<dbReference type="InterPro" id="IPR005614">
    <property type="entry name" value="NrfD-like"/>
</dbReference>
<name>A0ABP9LVJ0_9BURK</name>
<comment type="subcellular location">
    <subcellularLocation>
        <location evidence="1">Cell membrane</location>
        <topology evidence="1">Multi-pass membrane protein</topology>
    </subcellularLocation>
</comment>
<evidence type="ECO:0000256" key="5">
    <source>
        <dbReference type="ARBA" id="ARBA00022989"/>
    </source>
</evidence>
<sequence length="346" mass="37904">MNIIEILTPSYDAAWLPWAVQYFFLVAMATTAAITAACVAFTPTHAEARRLLPAAVTVLAMSAIAAPVALLADLHQPARFWHFYAYFTPWSWMSIGAVLLPVFVTLSLAFCLFWWLRKDRLMQITGLALILSAISILVYTGAEIMIVRSRPLWNTIFLPINFALTGWLSALGAMLFVGRWLPGGMAALPSLLIRRLGLTALLLLGLCGAGWVVSGVAGLDASFPAAMELFSTYPTWRLSLLASVILAVFLLIMLRVHPHRLCSPMHSLVCSITMMTAAWVFRWIVLMSVQGVPKYGAGLYLHSMPWGSNGLLGIIGVFGLCTALLAMITWFLDRYPTLSALRPTAA</sequence>
<dbReference type="Gene3D" id="1.20.1630.10">
    <property type="entry name" value="Formate dehydrogenase/DMSO reductase domain"/>
    <property type="match status" value="1"/>
</dbReference>
<organism evidence="8 9">
    <name type="scientific">Paenalcaligenes hermetiae</name>
    <dbReference type="NCBI Taxonomy" id="1157987"/>
    <lineage>
        <taxon>Bacteria</taxon>
        <taxon>Pseudomonadati</taxon>
        <taxon>Pseudomonadota</taxon>
        <taxon>Betaproteobacteria</taxon>
        <taxon>Burkholderiales</taxon>
        <taxon>Alcaligenaceae</taxon>
        <taxon>Paenalcaligenes</taxon>
    </lineage>
</organism>